<dbReference type="OrthoDB" id="187171at2759"/>
<evidence type="ECO:0000256" key="3">
    <source>
        <dbReference type="ARBA" id="ARBA00022692"/>
    </source>
</evidence>
<keyword evidence="5 8" id="KW-1133">Transmembrane helix</keyword>
<dbReference type="EMBL" id="MNPL01007467">
    <property type="protein sequence ID" value="OQR74748.1"/>
    <property type="molecule type" value="Genomic_DNA"/>
</dbReference>
<evidence type="ECO:0000313" key="9">
    <source>
        <dbReference type="EMBL" id="OQR74748.1"/>
    </source>
</evidence>
<dbReference type="GO" id="GO:0016811">
    <property type="term" value="F:hydrolase activity, acting on carbon-nitrogen (but not peptide) bonds, in linear amides"/>
    <property type="evidence" value="ECO:0007669"/>
    <property type="project" value="InterPro"/>
</dbReference>
<keyword evidence="10" id="KW-1185">Reference proteome</keyword>
<protein>
    <recommendedName>
        <fullName evidence="8">Alkaline ceramidase</fullName>
        <ecNumber evidence="8">3.5.1.-</ecNumber>
    </recommendedName>
</protein>
<dbReference type="GO" id="GO:0006672">
    <property type="term" value="P:ceramide metabolic process"/>
    <property type="evidence" value="ECO:0007669"/>
    <property type="project" value="InterPro"/>
</dbReference>
<evidence type="ECO:0000256" key="5">
    <source>
        <dbReference type="ARBA" id="ARBA00022989"/>
    </source>
</evidence>
<dbReference type="GO" id="GO:0071602">
    <property type="term" value="P:phytosphingosine biosynthetic process"/>
    <property type="evidence" value="ECO:0007669"/>
    <property type="project" value="TreeGrafter"/>
</dbReference>
<dbReference type="AlphaFoldDB" id="A0A1V9XN19"/>
<dbReference type="EC" id="3.5.1.-" evidence="8"/>
<evidence type="ECO:0000256" key="8">
    <source>
        <dbReference type="RuleBase" id="RU364079"/>
    </source>
</evidence>
<dbReference type="InParanoid" id="A0A1V9XN19"/>
<organism evidence="9 10">
    <name type="scientific">Tropilaelaps mercedesae</name>
    <dbReference type="NCBI Taxonomy" id="418985"/>
    <lineage>
        <taxon>Eukaryota</taxon>
        <taxon>Metazoa</taxon>
        <taxon>Ecdysozoa</taxon>
        <taxon>Arthropoda</taxon>
        <taxon>Chelicerata</taxon>
        <taxon>Arachnida</taxon>
        <taxon>Acari</taxon>
        <taxon>Parasitiformes</taxon>
        <taxon>Mesostigmata</taxon>
        <taxon>Gamasina</taxon>
        <taxon>Dermanyssoidea</taxon>
        <taxon>Laelapidae</taxon>
        <taxon>Tropilaelaps</taxon>
    </lineage>
</organism>
<keyword evidence="4 8" id="KW-0378">Hydrolase</keyword>
<evidence type="ECO:0000256" key="6">
    <source>
        <dbReference type="ARBA" id="ARBA00023136"/>
    </source>
</evidence>
<keyword evidence="7" id="KW-0862">Zinc</keyword>
<feature type="transmembrane region" description="Helical" evidence="8">
    <location>
        <begin position="60"/>
        <end position="80"/>
    </location>
</feature>
<dbReference type="STRING" id="418985.A0A1V9XN19"/>
<comment type="function">
    <text evidence="8">Hydrolyzes the sphingolipid ceramide into sphingosine and free fatty acid.</text>
</comment>
<dbReference type="GO" id="GO:0046872">
    <property type="term" value="F:metal ion binding"/>
    <property type="evidence" value="ECO:0007669"/>
    <property type="project" value="UniProtKB-KW"/>
</dbReference>
<dbReference type="FunCoup" id="A0A1V9XN19">
    <property type="interactions" value="607"/>
</dbReference>
<dbReference type="Proteomes" id="UP000192247">
    <property type="component" value="Unassembled WGS sequence"/>
</dbReference>
<evidence type="ECO:0000256" key="4">
    <source>
        <dbReference type="ARBA" id="ARBA00022801"/>
    </source>
</evidence>
<sequence>MCFCVRIGIFSLFSVVGIGSWLFHMTLLYRMQLMDELPMVWGTLASAYTLFDINSRRSAVNWWLALLLIAYGTVITVVYVTINVPVFHQVAYGLLVTTCFIYSYILSRREYFPLQWFILSLGLYLVGFCVWNVDNVFCGQLRDMREQMPRVLGPITQLHAWWHLFAGYASYLSILYLQQARINVLKQTGKIRFGVLGLYVKMEKDSGRSE</sequence>
<keyword evidence="7" id="KW-0479">Metal-binding</keyword>
<feature type="transmembrane region" description="Helical" evidence="8">
    <location>
        <begin position="160"/>
        <end position="177"/>
    </location>
</feature>
<reference evidence="9 10" key="1">
    <citation type="journal article" date="2017" name="Gigascience">
        <title>Draft genome of the honey bee ectoparasitic mite, Tropilaelaps mercedesae, is shaped by the parasitic life history.</title>
        <authorList>
            <person name="Dong X."/>
            <person name="Armstrong S.D."/>
            <person name="Xia D."/>
            <person name="Makepeace B.L."/>
            <person name="Darby A.C."/>
            <person name="Kadowaki T."/>
        </authorList>
    </citation>
    <scope>NUCLEOTIDE SEQUENCE [LARGE SCALE GENOMIC DNA]</scope>
    <source>
        <strain evidence="9">Wuxi-XJTLU</strain>
    </source>
</reference>
<evidence type="ECO:0000256" key="7">
    <source>
        <dbReference type="PIRSR" id="PIRSR608901-2"/>
    </source>
</evidence>
<keyword evidence="3 8" id="KW-0812">Transmembrane</keyword>
<proteinExistence type="inferred from homology"/>
<feature type="binding site" evidence="7">
    <location>
        <position position="24"/>
    </location>
    <ligand>
        <name>Zn(2+)</name>
        <dbReference type="ChEBI" id="CHEBI:29105"/>
        <note>catalytic</note>
    </ligand>
</feature>
<keyword evidence="8" id="KW-0443">Lipid metabolism</keyword>
<feature type="binding site" evidence="7">
    <location>
        <position position="159"/>
    </location>
    <ligand>
        <name>Zn(2+)</name>
        <dbReference type="ChEBI" id="CHEBI:29105"/>
        <note>catalytic</note>
    </ligand>
</feature>
<dbReference type="GO" id="GO:0005789">
    <property type="term" value="C:endoplasmic reticulum membrane"/>
    <property type="evidence" value="ECO:0007669"/>
    <property type="project" value="TreeGrafter"/>
</dbReference>
<feature type="binding site" evidence="7">
    <location>
        <position position="163"/>
    </location>
    <ligand>
        <name>Zn(2+)</name>
        <dbReference type="ChEBI" id="CHEBI:29105"/>
        <note>catalytic</note>
    </ligand>
</feature>
<feature type="transmembrane region" description="Helical" evidence="8">
    <location>
        <begin position="7"/>
        <end position="31"/>
    </location>
</feature>
<name>A0A1V9XN19_9ACAR</name>
<comment type="similarity">
    <text evidence="2 8">Belongs to the alkaline ceramidase family.</text>
</comment>
<feature type="transmembrane region" description="Helical" evidence="8">
    <location>
        <begin position="114"/>
        <end position="133"/>
    </location>
</feature>
<dbReference type="PANTHER" id="PTHR46187">
    <property type="entry name" value="ALKALINE CERAMIDASE 3"/>
    <property type="match status" value="1"/>
</dbReference>
<feature type="transmembrane region" description="Helical" evidence="8">
    <location>
        <begin position="86"/>
        <end position="107"/>
    </location>
</feature>
<comment type="cofactor">
    <cofactor evidence="7">
        <name>Zn(2+)</name>
        <dbReference type="ChEBI" id="CHEBI:29105"/>
    </cofactor>
</comment>
<comment type="caution">
    <text evidence="9">The sequence shown here is derived from an EMBL/GenBank/DDBJ whole genome shotgun (WGS) entry which is preliminary data.</text>
</comment>
<keyword evidence="6 8" id="KW-0472">Membrane</keyword>
<comment type="subcellular location">
    <subcellularLocation>
        <location evidence="1">Membrane</location>
        <topology evidence="1">Multi-pass membrane protein</topology>
    </subcellularLocation>
</comment>
<evidence type="ECO:0000256" key="2">
    <source>
        <dbReference type="ARBA" id="ARBA00009780"/>
    </source>
</evidence>
<dbReference type="PANTHER" id="PTHR46187:SF3">
    <property type="entry name" value="ALKALINE CERAMIDASE 3"/>
    <property type="match status" value="1"/>
</dbReference>
<comment type="caution">
    <text evidence="8">Lacks conserved residue(s) required for the propagation of feature annotation.</text>
</comment>
<dbReference type="Pfam" id="PF05875">
    <property type="entry name" value="Ceramidase"/>
    <property type="match status" value="1"/>
</dbReference>
<accession>A0A1V9XN19</accession>
<evidence type="ECO:0000313" key="10">
    <source>
        <dbReference type="Proteomes" id="UP000192247"/>
    </source>
</evidence>
<evidence type="ECO:0000256" key="1">
    <source>
        <dbReference type="ARBA" id="ARBA00004141"/>
    </source>
</evidence>
<dbReference type="InterPro" id="IPR008901">
    <property type="entry name" value="ACER"/>
</dbReference>
<gene>
    <name evidence="9" type="ORF">BIW11_08869</name>
</gene>